<proteinExistence type="predicted"/>
<dbReference type="Gene3D" id="2.60.40.10">
    <property type="entry name" value="Immunoglobulins"/>
    <property type="match status" value="1"/>
</dbReference>
<sequence>MTTKTKDPVHRNPVEPDKRRFTNPLPTGPDLPPWLEISASNVVTASNTSTSLSERTLTVSRVGSVIRDVYGRERVGANIVRAKVSGGNLVLVVVWCTGEVEAIERVILNGATFSGTATHYMGTAAQTGDATVAAVWGQADDLPGICYSVLTIPPGEDLALEAIIQGRKVYDPRTATTIYSENPALHLADFIDRYTDHSPNWDSVETAADRCDDVVYGQPRWAIGLSLEDRRPVSDWIKTLREYAAVFLAPDGGEIRFIPDAPASVDHALTDANVRRGSLRLKKRGLRDVPTQVEVTWTYPGAGDWRESTWWTDDPPAGTPLRVTRLQLPGFKIAGCARRKGREVYNKANLTDLECQFETFDYGLKITVGDVFSLTHPIGLTAKQFRVIEAEAIEKGRWRILGWEYDPAAYSNSTQVEPTFPDSSLPSPGDIPNGPTPTLTETLFVDEGGKTFSRWEVSWTGVDWGWALMYRVRVKTGAQVVLETTVSHQGPVAHLAVTPPIKQDQEYTAEVWVINVLGKQGASAGTATATALGKLLLPTAPTNAQGFEAGQFVNLSWSASIDIDLVGYRIKRIPKADYDGNVAGAWGHANAVLMADRHDALRILLNAQPVGTFVYMVKALDSLGQESDGVTAPYGRADTVINVTADQAGGLVLEEIDADTVVNMRRFEVHGDAVYYVTDTGDAWTDDGPATDAWTDDGAGTETWIENQTAGASSLETDEWDLGVDKDANWAWNAQITTFQGTVTQTTRFAKGADYPTFTDQGGTSFNGEARYMKALMECTGAAGDGMLIRIPVLASLQGNPLVETQTVSVPGAGSQPLAVTWTKDFVTPPKVTLTVIGSTFRQAAADNIDEDGCDLYAWDETATQAAATVEITARGV</sequence>
<dbReference type="InterPro" id="IPR032876">
    <property type="entry name" value="J_dom"/>
</dbReference>
<keyword evidence="4" id="KW-1185">Reference proteome</keyword>
<protein>
    <recommendedName>
        <fullName evidence="2">Tip attachment protein J domain-containing protein</fullName>
    </recommendedName>
</protein>
<reference evidence="3 4" key="1">
    <citation type="submission" date="2019-09" db="EMBL/GenBank/DDBJ databases">
        <title>Wenzhouxiangella sp. Genome sequencing and assembly.</title>
        <authorList>
            <person name="Zhang R."/>
        </authorList>
    </citation>
    <scope>NUCLEOTIDE SEQUENCE [LARGE SCALE GENOMIC DNA]</scope>
    <source>
        <strain evidence="3 4">W260</strain>
    </source>
</reference>
<dbReference type="InterPro" id="IPR013783">
    <property type="entry name" value="Ig-like_fold"/>
</dbReference>
<accession>A0A5N0TFQ3</accession>
<evidence type="ECO:0000313" key="3">
    <source>
        <dbReference type="EMBL" id="KAA9133451.1"/>
    </source>
</evidence>
<dbReference type="AlphaFoldDB" id="A0A5N0TFQ3"/>
<feature type="compositionally biased region" description="Basic and acidic residues" evidence="1">
    <location>
        <begin position="1"/>
        <end position="20"/>
    </location>
</feature>
<organism evidence="3 4">
    <name type="scientific">Marinihelvus fidelis</name>
    <dbReference type="NCBI Taxonomy" id="2613842"/>
    <lineage>
        <taxon>Bacteria</taxon>
        <taxon>Pseudomonadati</taxon>
        <taxon>Pseudomonadota</taxon>
        <taxon>Gammaproteobacteria</taxon>
        <taxon>Chromatiales</taxon>
        <taxon>Wenzhouxiangellaceae</taxon>
        <taxon>Marinihelvus</taxon>
    </lineage>
</organism>
<gene>
    <name evidence="3" type="ORF">F3N42_03620</name>
</gene>
<dbReference type="EMBL" id="VYXP01000002">
    <property type="protein sequence ID" value="KAA9133451.1"/>
    <property type="molecule type" value="Genomic_DNA"/>
</dbReference>
<evidence type="ECO:0000259" key="2">
    <source>
        <dbReference type="Pfam" id="PF13550"/>
    </source>
</evidence>
<feature type="domain" description="Tip attachment protein J" evidence="2">
    <location>
        <begin position="231"/>
        <end position="393"/>
    </location>
</feature>
<evidence type="ECO:0000256" key="1">
    <source>
        <dbReference type="SAM" id="MobiDB-lite"/>
    </source>
</evidence>
<feature type="region of interest" description="Disordered" evidence="1">
    <location>
        <begin position="1"/>
        <end position="30"/>
    </location>
</feature>
<name>A0A5N0TFQ3_9GAMM</name>
<comment type="caution">
    <text evidence="3">The sequence shown here is derived from an EMBL/GenBank/DDBJ whole genome shotgun (WGS) entry which is preliminary data.</text>
</comment>
<dbReference type="RefSeq" id="WP_150863012.1">
    <property type="nucleotide sequence ID" value="NZ_VYXP01000002.1"/>
</dbReference>
<dbReference type="Pfam" id="PF13550">
    <property type="entry name" value="Phage-tail_3"/>
    <property type="match status" value="1"/>
</dbReference>
<dbReference type="Proteomes" id="UP000325372">
    <property type="component" value="Unassembled WGS sequence"/>
</dbReference>
<evidence type="ECO:0000313" key="4">
    <source>
        <dbReference type="Proteomes" id="UP000325372"/>
    </source>
</evidence>